<gene>
    <name evidence="3" type="ORF">E6K80_07720</name>
</gene>
<keyword evidence="1" id="KW-0479">Metal-binding</keyword>
<dbReference type="SUPFAM" id="SSF53187">
    <property type="entry name" value="Zn-dependent exopeptidases"/>
    <property type="match status" value="1"/>
</dbReference>
<sequence>MREALPPGVAAGEWPTADGRPVIWALLRGRSPRTALLLTHYDTVGVDDYETLGHPAGAAIAFRPDALRAFLLERDPARLPDDVRRDLDQERRAPGTWLFGRGALDMKSGIAAGLSALEILAGDEARAGGVLFVACPDEENASAGMLRAIPEIAALAGPLALRGALNLDFVERPIAYEGVVGKRLLGLLVIGRSTHAARPFHGVDAAQWAAAIVDRITTSEALTRAAGGIPPVALRMRDAKTRYDAQTGGSLELLRREIEAAIEDVARRTEVLARAGGLGASRPRARVLAYDELRARTGGSSPGIEGVSDPRAASWAEIRRAARLADLHEPAVVIALLPPYYPQSPPRNAGLGSRLRPWLEGHGIGIEGFYPHISDASYLAWRGDDVADLAALLPGWDRTYCLPVAASAGLDLDVVTLGPWGRDAHGAFERVEQRFAFEVLPGLIAGAVRECVRA</sequence>
<keyword evidence="2 3" id="KW-0378">Hydrolase</keyword>
<reference evidence="3 4" key="1">
    <citation type="journal article" date="2019" name="Nat. Microbiol.">
        <title>Mediterranean grassland soil C-N compound turnover is dependent on rainfall and depth, and is mediated by genomically divergent microorganisms.</title>
        <authorList>
            <person name="Diamond S."/>
            <person name="Andeer P.F."/>
            <person name="Li Z."/>
            <person name="Crits-Christoph A."/>
            <person name="Burstein D."/>
            <person name="Anantharaman K."/>
            <person name="Lane K.R."/>
            <person name="Thomas B.C."/>
            <person name="Pan C."/>
            <person name="Northen T.R."/>
            <person name="Banfield J.F."/>
        </authorList>
    </citation>
    <scope>NUCLEOTIDE SEQUENCE [LARGE SCALE GENOMIC DNA]</scope>
    <source>
        <strain evidence="3">WS_10</strain>
    </source>
</reference>
<dbReference type="InterPro" id="IPR050072">
    <property type="entry name" value="Peptidase_M20A"/>
</dbReference>
<dbReference type="PANTHER" id="PTHR43808:SF27">
    <property type="entry name" value="PROTEIN ROCB"/>
    <property type="match status" value="1"/>
</dbReference>
<dbReference type="PANTHER" id="PTHR43808">
    <property type="entry name" value="ACETYLORNITHINE DEACETYLASE"/>
    <property type="match status" value="1"/>
</dbReference>
<protein>
    <submittedName>
        <fullName evidence="3">M20/M25/M40 family metallo-hydrolase</fullName>
    </submittedName>
</protein>
<dbReference type="Pfam" id="PF01546">
    <property type="entry name" value="Peptidase_M20"/>
    <property type="match status" value="1"/>
</dbReference>
<dbReference type="InterPro" id="IPR036264">
    <property type="entry name" value="Bact_exopeptidase_dim_dom"/>
</dbReference>
<accession>A0A538U4P9</accession>
<dbReference type="Proteomes" id="UP000319836">
    <property type="component" value="Unassembled WGS sequence"/>
</dbReference>
<evidence type="ECO:0000313" key="4">
    <source>
        <dbReference type="Proteomes" id="UP000319836"/>
    </source>
</evidence>
<evidence type="ECO:0000256" key="1">
    <source>
        <dbReference type="ARBA" id="ARBA00022723"/>
    </source>
</evidence>
<name>A0A538U4P9_UNCEI</name>
<evidence type="ECO:0000313" key="3">
    <source>
        <dbReference type="EMBL" id="TMQ70699.1"/>
    </source>
</evidence>
<proteinExistence type="predicted"/>
<dbReference type="InterPro" id="IPR002933">
    <property type="entry name" value="Peptidase_M20"/>
</dbReference>
<dbReference type="AlphaFoldDB" id="A0A538U4P9"/>
<evidence type="ECO:0000256" key="2">
    <source>
        <dbReference type="ARBA" id="ARBA00022801"/>
    </source>
</evidence>
<comment type="caution">
    <text evidence="3">The sequence shown here is derived from an EMBL/GenBank/DDBJ whole genome shotgun (WGS) entry which is preliminary data.</text>
</comment>
<dbReference type="SUPFAM" id="SSF55031">
    <property type="entry name" value="Bacterial exopeptidase dimerisation domain"/>
    <property type="match status" value="1"/>
</dbReference>
<dbReference type="GO" id="GO:0046872">
    <property type="term" value="F:metal ion binding"/>
    <property type="evidence" value="ECO:0007669"/>
    <property type="project" value="UniProtKB-KW"/>
</dbReference>
<organism evidence="3 4">
    <name type="scientific">Eiseniibacteriota bacterium</name>
    <dbReference type="NCBI Taxonomy" id="2212470"/>
    <lineage>
        <taxon>Bacteria</taxon>
        <taxon>Candidatus Eiseniibacteriota</taxon>
    </lineage>
</organism>
<dbReference type="GO" id="GO:0016787">
    <property type="term" value="F:hydrolase activity"/>
    <property type="evidence" value="ECO:0007669"/>
    <property type="project" value="UniProtKB-KW"/>
</dbReference>
<dbReference type="Gene3D" id="3.40.630.10">
    <property type="entry name" value="Zn peptidases"/>
    <property type="match status" value="1"/>
</dbReference>
<dbReference type="EMBL" id="VBPA01000186">
    <property type="protein sequence ID" value="TMQ70699.1"/>
    <property type="molecule type" value="Genomic_DNA"/>
</dbReference>